<dbReference type="Gene3D" id="3.40.710.10">
    <property type="entry name" value="DD-peptidase/beta-lactamase superfamily"/>
    <property type="match status" value="2"/>
</dbReference>
<dbReference type="InterPro" id="IPR012338">
    <property type="entry name" value="Beta-lactam/transpept-like"/>
</dbReference>
<keyword evidence="5" id="KW-1185">Reference proteome</keyword>
<reference evidence="4 5" key="1">
    <citation type="submission" date="2018-03" db="EMBL/GenBank/DDBJ databases">
        <title>Comparative genomics illustrates the genes involved in a hyperalkaliphilic mechanisms of Serpentinomonas isolated from highly-alkaline calcium-rich serpentinized springs.</title>
        <authorList>
            <person name="Suzuki S."/>
            <person name="Ishii S."/>
            <person name="Walworth N."/>
            <person name="Bird L."/>
            <person name="Kuenen J.G."/>
            <person name="Nealson K.H."/>
        </authorList>
    </citation>
    <scope>NUCLEOTIDE SEQUENCE [LARGE SCALE GENOMIC DNA]</scope>
    <source>
        <strain evidence="4 5">P1</strain>
    </source>
</reference>
<comment type="caution">
    <text evidence="4">The sequence shown here is derived from an EMBL/GenBank/DDBJ whole genome shotgun (WGS) entry which is preliminary data.</text>
</comment>
<evidence type="ECO:0000256" key="1">
    <source>
        <dbReference type="ARBA" id="ARBA00006096"/>
    </source>
</evidence>
<dbReference type="EMBL" id="PVLQ01000008">
    <property type="protein sequence ID" value="PRD66811.1"/>
    <property type="molecule type" value="Genomic_DNA"/>
</dbReference>
<keyword evidence="4" id="KW-0645">Protease</keyword>
<dbReference type="InterPro" id="IPR000667">
    <property type="entry name" value="Peptidase_S13"/>
</dbReference>
<dbReference type="AlphaFoldDB" id="A0A2S9K8P5"/>
<dbReference type="GO" id="GO:0000270">
    <property type="term" value="P:peptidoglycan metabolic process"/>
    <property type="evidence" value="ECO:0007669"/>
    <property type="project" value="TreeGrafter"/>
</dbReference>
<evidence type="ECO:0000313" key="4">
    <source>
        <dbReference type="EMBL" id="PRD66811.1"/>
    </source>
</evidence>
<organism evidence="4 5">
    <name type="scientific">Malikia granosa</name>
    <dbReference type="NCBI Taxonomy" id="263067"/>
    <lineage>
        <taxon>Bacteria</taxon>
        <taxon>Pseudomonadati</taxon>
        <taxon>Pseudomonadota</taxon>
        <taxon>Betaproteobacteria</taxon>
        <taxon>Burkholderiales</taxon>
        <taxon>Comamonadaceae</taxon>
        <taxon>Malikia</taxon>
    </lineage>
</organism>
<dbReference type="NCBIfam" id="TIGR00666">
    <property type="entry name" value="PBP4"/>
    <property type="match status" value="1"/>
</dbReference>
<gene>
    <name evidence="4" type="primary">dacB</name>
    <name evidence="4" type="ORF">C6P64_01325</name>
</gene>
<dbReference type="GO" id="GO:0004185">
    <property type="term" value="F:serine-type carboxypeptidase activity"/>
    <property type="evidence" value="ECO:0007669"/>
    <property type="project" value="InterPro"/>
</dbReference>
<dbReference type="PANTHER" id="PTHR30023:SF0">
    <property type="entry name" value="PENICILLIN-SENSITIVE CARBOXYPEPTIDASE A"/>
    <property type="match status" value="1"/>
</dbReference>
<dbReference type="OrthoDB" id="9802627at2"/>
<sequence length="480" mass="51382">MLERSGIIKLAGAALLAMTLTAAARAEPALPPEVASLLARAKLPADALSAVLLETRPGRAPLLAWRAEVPVNPASTLKLVTTYAALDRLGPDFRWQTRVYSDGPVRDGVLQGDLYLQGGGDPKLVSEKLWLLLRRVQGLGIRRITGDIWLDRSAFALPETDPGAFDSEPLKPYNAAPDALLINYRSQVFGFMPDTEAGVARVTLEPPLAGVEPPASVPLEASRADEACGDWRGALRADFSDPLRPRFAGRYRAACGAREWPIAHPEPARLAARAVAGMWQSLGGQLDGQVREGRVPPQASLRLSFESPPLAEVVRETNKYSNNVMAQQIFLTLGQAGHDGTPTGLAEARQALEDWWRDKLGPGTRLPEVGNGSGLGREVRLSASALARLLQQAWNSGLMPDLAASLPVSGVDGTLRRSALDAGQAHLKTGSLRDVQALAGYVHGANGQRLVLVAIVNHPEARAAKPALEALVRWAAQRQP</sequence>
<accession>A0A2S9K8P5</accession>
<keyword evidence="2" id="KW-0378">Hydrolase</keyword>
<dbReference type="Gene3D" id="3.50.80.20">
    <property type="entry name" value="D-Ala-D-Ala carboxypeptidase C, peptidase S13"/>
    <property type="match status" value="1"/>
</dbReference>
<dbReference type="GO" id="GO:0006508">
    <property type="term" value="P:proteolysis"/>
    <property type="evidence" value="ECO:0007669"/>
    <property type="project" value="InterPro"/>
</dbReference>
<dbReference type="Pfam" id="PF02113">
    <property type="entry name" value="Peptidase_S13"/>
    <property type="match status" value="1"/>
</dbReference>
<feature type="signal peptide" evidence="3">
    <location>
        <begin position="1"/>
        <end position="26"/>
    </location>
</feature>
<dbReference type="PRINTS" id="PR00922">
    <property type="entry name" value="DADACBPTASE3"/>
</dbReference>
<dbReference type="SUPFAM" id="SSF56601">
    <property type="entry name" value="beta-lactamase/transpeptidase-like"/>
    <property type="match status" value="1"/>
</dbReference>
<evidence type="ECO:0000256" key="2">
    <source>
        <dbReference type="ARBA" id="ARBA00022801"/>
    </source>
</evidence>
<name>A0A2S9K8P5_9BURK</name>
<dbReference type="Proteomes" id="UP000238589">
    <property type="component" value="Unassembled WGS sequence"/>
</dbReference>
<protein>
    <submittedName>
        <fullName evidence="4">D-alanyl-D-alanine carboxypeptidase/D-alanyl-D-alanine-endopeptidase</fullName>
    </submittedName>
</protein>
<evidence type="ECO:0000256" key="3">
    <source>
        <dbReference type="SAM" id="SignalP"/>
    </source>
</evidence>
<dbReference type="RefSeq" id="WP_105746795.1">
    <property type="nucleotide sequence ID" value="NZ_PVLQ01000008.1"/>
</dbReference>
<comment type="similarity">
    <text evidence="1">Belongs to the peptidase S13 family.</text>
</comment>
<keyword evidence="3" id="KW-0732">Signal</keyword>
<keyword evidence="4" id="KW-0121">Carboxypeptidase</keyword>
<dbReference type="PANTHER" id="PTHR30023">
    <property type="entry name" value="D-ALANYL-D-ALANINE CARBOXYPEPTIDASE"/>
    <property type="match status" value="1"/>
</dbReference>
<proteinExistence type="inferred from homology"/>
<evidence type="ECO:0000313" key="5">
    <source>
        <dbReference type="Proteomes" id="UP000238589"/>
    </source>
</evidence>
<feature type="chain" id="PRO_5015500126" evidence="3">
    <location>
        <begin position="27"/>
        <end position="480"/>
    </location>
</feature>